<evidence type="ECO:0000256" key="5">
    <source>
        <dbReference type="ARBA" id="ARBA00022989"/>
    </source>
</evidence>
<dbReference type="PANTHER" id="PTHR23522">
    <property type="entry name" value="BLL5896 PROTEIN"/>
    <property type="match status" value="1"/>
</dbReference>
<dbReference type="Proteomes" id="UP000644507">
    <property type="component" value="Unassembled WGS sequence"/>
</dbReference>
<proteinExistence type="predicted"/>
<dbReference type="GO" id="GO:0015213">
    <property type="term" value="F:uridine transmembrane transporter activity"/>
    <property type="evidence" value="ECO:0007669"/>
    <property type="project" value="TreeGrafter"/>
</dbReference>
<dbReference type="Gene3D" id="1.20.1250.20">
    <property type="entry name" value="MFS general substrate transporter like domains"/>
    <property type="match status" value="2"/>
</dbReference>
<keyword evidence="3" id="KW-1003">Cell membrane</keyword>
<feature type="transmembrane region" description="Helical" evidence="7">
    <location>
        <begin position="284"/>
        <end position="303"/>
    </location>
</feature>
<reference evidence="8" key="2">
    <citation type="submission" date="2020-09" db="EMBL/GenBank/DDBJ databases">
        <authorList>
            <person name="Sun Q."/>
            <person name="Kim S."/>
        </authorList>
    </citation>
    <scope>NUCLEOTIDE SEQUENCE</scope>
    <source>
        <strain evidence="8">KCTC 12988</strain>
    </source>
</reference>
<feature type="transmembrane region" description="Helical" evidence="7">
    <location>
        <begin position="324"/>
        <end position="346"/>
    </location>
</feature>
<keyword evidence="6 7" id="KW-0472">Membrane</keyword>
<dbReference type="GO" id="GO:0005886">
    <property type="term" value="C:plasma membrane"/>
    <property type="evidence" value="ECO:0007669"/>
    <property type="project" value="UniProtKB-SubCell"/>
</dbReference>
<reference evidence="8" key="1">
    <citation type="journal article" date="2014" name="Int. J. Syst. Evol. Microbiol.">
        <title>Complete genome sequence of Corynebacterium casei LMG S-19264T (=DSM 44701T), isolated from a smear-ripened cheese.</title>
        <authorList>
            <consortium name="US DOE Joint Genome Institute (JGI-PGF)"/>
            <person name="Walter F."/>
            <person name="Albersmeier A."/>
            <person name="Kalinowski J."/>
            <person name="Ruckert C."/>
        </authorList>
    </citation>
    <scope>NUCLEOTIDE SEQUENCE</scope>
    <source>
        <strain evidence="8">KCTC 12988</strain>
    </source>
</reference>
<dbReference type="AlphaFoldDB" id="A0A918TIL9"/>
<protein>
    <submittedName>
        <fullName evidence="8">MFS transporter</fullName>
    </submittedName>
</protein>
<evidence type="ECO:0000256" key="2">
    <source>
        <dbReference type="ARBA" id="ARBA00022448"/>
    </source>
</evidence>
<dbReference type="PANTHER" id="PTHR23522:SF4">
    <property type="entry name" value="NUCLEOSIDE PERMEASE NUPG-RELATED"/>
    <property type="match status" value="1"/>
</dbReference>
<dbReference type="EMBL" id="BMXI01000004">
    <property type="protein sequence ID" value="GHC47752.1"/>
    <property type="molecule type" value="Genomic_DNA"/>
</dbReference>
<sequence length="391" mass="42644">MPGCWTPVLSIVLEARGWSNLTDWVFVIPSLGAVVSPLLLAAVADQRVNAEKVLAAVMTANAICTASAFWFLGQGNSQAWFLFFLVAKALLGAPAWSLLMSITLTHLTEPERQFGGVRVWGTIGWMMAGWGISWFALDESPMTGIVASCIGVIAAGFSLTLPATPPSGIQGKTLAESLGLKAFSILKDRDTAVYFLTAFLFSIPLAAYYVYTPKFLKYLEVENVAMMLSLGQTSEIISMLLMGWVFRRLRVKWIFLLALGAGLLRYAFYFGGVLSEGALPGWGQVVWVAIGIFMHGFCWTLFFESGRLFVDRRVPREVRSQAQALMTVSTGGVATIVGVFFSGWLYRWCVEGDGPGWMGFWAVLVGLCVFSLLVFAVGYKGLPVAVARSSK</sequence>
<feature type="transmembrane region" description="Helical" evidence="7">
    <location>
        <begin position="53"/>
        <end position="73"/>
    </location>
</feature>
<feature type="transmembrane region" description="Helical" evidence="7">
    <location>
        <begin position="358"/>
        <end position="379"/>
    </location>
</feature>
<evidence type="ECO:0000256" key="3">
    <source>
        <dbReference type="ARBA" id="ARBA00022475"/>
    </source>
</evidence>
<comment type="subcellular location">
    <subcellularLocation>
        <location evidence="1">Cell membrane</location>
        <topology evidence="1">Multi-pass membrane protein</topology>
    </subcellularLocation>
</comment>
<feature type="transmembrane region" description="Helical" evidence="7">
    <location>
        <begin position="117"/>
        <end position="137"/>
    </location>
</feature>
<evidence type="ECO:0000313" key="8">
    <source>
        <dbReference type="EMBL" id="GHC47752.1"/>
    </source>
</evidence>
<feature type="transmembrane region" description="Helical" evidence="7">
    <location>
        <begin position="191"/>
        <end position="211"/>
    </location>
</feature>
<comment type="caution">
    <text evidence="8">The sequence shown here is derived from an EMBL/GenBank/DDBJ whole genome shotgun (WGS) entry which is preliminary data.</text>
</comment>
<dbReference type="InterPro" id="IPR036259">
    <property type="entry name" value="MFS_trans_sf"/>
</dbReference>
<dbReference type="SUPFAM" id="SSF103473">
    <property type="entry name" value="MFS general substrate transporter"/>
    <property type="match status" value="1"/>
</dbReference>
<feature type="transmembrane region" description="Helical" evidence="7">
    <location>
        <begin position="143"/>
        <end position="163"/>
    </location>
</feature>
<keyword evidence="4 7" id="KW-0812">Transmembrane</keyword>
<feature type="transmembrane region" description="Helical" evidence="7">
    <location>
        <begin position="253"/>
        <end position="272"/>
    </location>
</feature>
<dbReference type="GO" id="GO:0015212">
    <property type="term" value="F:cytidine transmembrane transporter activity"/>
    <property type="evidence" value="ECO:0007669"/>
    <property type="project" value="TreeGrafter"/>
</dbReference>
<evidence type="ECO:0000256" key="6">
    <source>
        <dbReference type="ARBA" id="ARBA00023136"/>
    </source>
</evidence>
<name>A0A918TIL9_9BACT</name>
<keyword evidence="5 7" id="KW-1133">Transmembrane helix</keyword>
<evidence type="ECO:0000313" key="9">
    <source>
        <dbReference type="Proteomes" id="UP000644507"/>
    </source>
</evidence>
<feature type="transmembrane region" description="Helical" evidence="7">
    <location>
        <begin position="223"/>
        <end position="246"/>
    </location>
</feature>
<keyword evidence="2" id="KW-0813">Transport</keyword>
<feature type="transmembrane region" description="Helical" evidence="7">
    <location>
        <begin position="24"/>
        <end position="44"/>
    </location>
</feature>
<organism evidence="8 9">
    <name type="scientific">Roseibacillus persicicus</name>
    <dbReference type="NCBI Taxonomy" id="454148"/>
    <lineage>
        <taxon>Bacteria</taxon>
        <taxon>Pseudomonadati</taxon>
        <taxon>Verrucomicrobiota</taxon>
        <taxon>Verrucomicrobiia</taxon>
        <taxon>Verrucomicrobiales</taxon>
        <taxon>Verrucomicrobiaceae</taxon>
        <taxon>Roseibacillus</taxon>
    </lineage>
</organism>
<evidence type="ECO:0000256" key="1">
    <source>
        <dbReference type="ARBA" id="ARBA00004651"/>
    </source>
</evidence>
<keyword evidence="9" id="KW-1185">Reference proteome</keyword>
<accession>A0A918TIL9</accession>
<dbReference type="InterPro" id="IPR004740">
    <property type="entry name" value="Nuc_H_symport"/>
</dbReference>
<feature type="transmembrane region" description="Helical" evidence="7">
    <location>
        <begin position="79"/>
        <end position="105"/>
    </location>
</feature>
<evidence type="ECO:0000256" key="4">
    <source>
        <dbReference type="ARBA" id="ARBA00022692"/>
    </source>
</evidence>
<gene>
    <name evidence="8" type="ORF">GCM10007100_11920</name>
</gene>
<evidence type="ECO:0000256" key="7">
    <source>
        <dbReference type="SAM" id="Phobius"/>
    </source>
</evidence>
<dbReference type="Pfam" id="PF03825">
    <property type="entry name" value="Nuc_H_symport"/>
    <property type="match status" value="1"/>
</dbReference>